<comment type="caution">
    <text evidence="1">The sequence shown here is derived from an EMBL/GenBank/DDBJ whole genome shotgun (WGS) entry which is preliminary data.</text>
</comment>
<sequence length="88" mass="10092">MLKKSIGIGLSQRVWSQRVWINGNYIGGSRKTCPFIFRLLSAQKPKLLSFFDRFAGTFFDPKRRKPLYVNALRVNQQALVTTALAVFL</sequence>
<organism evidence="1 2">
    <name type="scientific">Moorena bouillonii PNG</name>
    <dbReference type="NCBI Taxonomy" id="568701"/>
    <lineage>
        <taxon>Bacteria</taxon>
        <taxon>Bacillati</taxon>
        <taxon>Cyanobacteriota</taxon>
        <taxon>Cyanophyceae</taxon>
        <taxon>Coleofasciculales</taxon>
        <taxon>Coleofasciculaceae</taxon>
        <taxon>Moorena</taxon>
    </lineage>
</organism>
<protein>
    <submittedName>
        <fullName evidence="1">Uncharacterized protein</fullName>
    </submittedName>
</protein>
<evidence type="ECO:0000313" key="2">
    <source>
        <dbReference type="Proteomes" id="UP000186657"/>
    </source>
</evidence>
<gene>
    <name evidence="1" type="ORF">BJP37_06915</name>
</gene>
<dbReference type="AlphaFoldDB" id="A0A1U7MYN9"/>
<dbReference type="RefSeq" id="WP_075897608.1">
    <property type="nucleotide sequence ID" value="NZ_MKZS01000001.1"/>
</dbReference>
<keyword evidence="2" id="KW-1185">Reference proteome</keyword>
<accession>A0A1U7MYN9</accession>
<reference evidence="1 2" key="1">
    <citation type="submission" date="2016-10" db="EMBL/GenBank/DDBJ databases">
        <title>Comparative genomics uncovers the prolific and rare metabolic potential of the cyanobacterial genus Moorea.</title>
        <authorList>
            <person name="Leao T."/>
            <person name="Castelao G."/>
            <person name="Korobeynikov A."/>
            <person name="Monroe E.A."/>
            <person name="Podell S."/>
            <person name="Glukhov E."/>
            <person name="Allen E."/>
            <person name="Gerwick W.H."/>
            <person name="Gerwick L."/>
        </authorList>
    </citation>
    <scope>NUCLEOTIDE SEQUENCE [LARGE SCALE GENOMIC DNA]</scope>
    <source>
        <strain evidence="1 2">PNG5-198</strain>
    </source>
</reference>
<evidence type="ECO:0000313" key="1">
    <source>
        <dbReference type="EMBL" id="OLT58816.1"/>
    </source>
</evidence>
<dbReference type="Proteomes" id="UP000186657">
    <property type="component" value="Unassembled WGS sequence"/>
</dbReference>
<proteinExistence type="predicted"/>
<name>A0A1U7MYN9_9CYAN</name>
<dbReference type="EMBL" id="MKZS01000001">
    <property type="protein sequence ID" value="OLT58816.1"/>
    <property type="molecule type" value="Genomic_DNA"/>
</dbReference>